<dbReference type="InterPro" id="IPR006179">
    <property type="entry name" value="5_nucleotidase/apyrase"/>
</dbReference>
<dbReference type="Gene3D" id="3.60.21.10">
    <property type="match status" value="1"/>
</dbReference>
<dbReference type="Pfam" id="PF02872">
    <property type="entry name" value="5_nucleotid_C"/>
    <property type="match status" value="1"/>
</dbReference>
<keyword evidence="1" id="KW-0732">Signal</keyword>
<organism evidence="5 6">
    <name type="scientific">Sporosarcina newyorkensis</name>
    <dbReference type="NCBI Taxonomy" id="759851"/>
    <lineage>
        <taxon>Bacteria</taxon>
        <taxon>Bacillati</taxon>
        <taxon>Bacillota</taxon>
        <taxon>Bacilli</taxon>
        <taxon>Bacillales</taxon>
        <taxon>Caryophanaceae</taxon>
        <taxon>Sporosarcina</taxon>
    </lineage>
</organism>
<accession>A0A1T4Y9T5</accession>
<evidence type="ECO:0000313" key="6">
    <source>
        <dbReference type="Proteomes" id="UP000190042"/>
    </source>
</evidence>
<dbReference type="Proteomes" id="UP000190042">
    <property type="component" value="Unassembled WGS sequence"/>
</dbReference>
<dbReference type="GO" id="GO:0030288">
    <property type="term" value="C:outer membrane-bounded periplasmic space"/>
    <property type="evidence" value="ECO:0007669"/>
    <property type="project" value="TreeGrafter"/>
</dbReference>
<evidence type="ECO:0000256" key="1">
    <source>
        <dbReference type="ARBA" id="ARBA00022729"/>
    </source>
</evidence>
<feature type="domain" description="Calcineurin-like phosphoesterase" evidence="3">
    <location>
        <begin position="8"/>
        <end position="223"/>
    </location>
</feature>
<dbReference type="SUPFAM" id="SSF55816">
    <property type="entry name" value="5'-nucleotidase (syn. UDP-sugar hydrolase), C-terminal domain"/>
    <property type="match status" value="1"/>
</dbReference>
<dbReference type="InterPro" id="IPR029052">
    <property type="entry name" value="Metallo-depent_PP-like"/>
</dbReference>
<dbReference type="PRINTS" id="PR01607">
    <property type="entry name" value="APYRASEFAMLY"/>
</dbReference>
<evidence type="ECO:0000259" key="3">
    <source>
        <dbReference type="Pfam" id="PF00149"/>
    </source>
</evidence>
<dbReference type="InterPro" id="IPR036907">
    <property type="entry name" value="5'-Nucleotdase_C_sf"/>
</dbReference>
<dbReference type="InterPro" id="IPR004843">
    <property type="entry name" value="Calcineurin-like_PHP"/>
</dbReference>
<reference evidence="6" key="1">
    <citation type="submission" date="2017-02" db="EMBL/GenBank/DDBJ databases">
        <authorList>
            <person name="Varghese N."/>
            <person name="Submissions S."/>
        </authorList>
    </citation>
    <scope>NUCLEOTIDE SEQUENCE [LARGE SCALE GENOMIC DNA]</scope>
    <source>
        <strain evidence="6">DSM 23966</strain>
    </source>
</reference>
<dbReference type="RefSeq" id="WP_078817539.1">
    <property type="nucleotide sequence ID" value="NZ_FUYJ01000003.1"/>
</dbReference>
<proteinExistence type="inferred from homology"/>
<sequence length="482" mass="54495">MQDKKNLTLLQINDVHGYLEEHWEHFYEGNESVYTQVGGYARMAGYIRQVHKERNGSVLLFDGGDTFHGTHPVVDTKGQILLPILREMGIDAMTGHWDFAYGPDYLQELVASLGYPMLAINCYDKKTNRLAFPPFLVKEVNDLKIGVIGIAATIVDKVMPPNFSEGVYFTLGNEELPDYIQKLKKEQNVDLIVVLSHLGLPQDIQLAEEVDGIQVLLSAHTHNRLYEPVTVNDTIIIQSGCHGSFVGRLDLVVKNKQIVEHDHQLVLMDEQIPEDKAMKKIVDEVMRPYRNQLDEVIGATETGLHRHAILESTMDNFLLKGLLDYTKAEVAFSNGWRYGAPIPPGELTMNDIWNIIPVNPPISTITLKGKEIWELMEKSLEVTFSRNPYHQMGGYVKRVLGLNLYAKLENPSGQRMQSLFVGNEPVAMDRLYNVAFITMQGVPHSYGKDRMNLEIHAVDALKEYVIKNRTIEASLRGTVTLI</sequence>
<dbReference type="PANTHER" id="PTHR11575">
    <property type="entry name" value="5'-NUCLEOTIDASE-RELATED"/>
    <property type="match status" value="1"/>
</dbReference>
<dbReference type="Pfam" id="PF00149">
    <property type="entry name" value="Metallophos"/>
    <property type="match status" value="1"/>
</dbReference>
<dbReference type="Gene3D" id="3.90.780.10">
    <property type="entry name" value="5'-Nucleotidase, C-terminal domain"/>
    <property type="match status" value="1"/>
</dbReference>
<gene>
    <name evidence="5" type="ORF">SAMN04244570_2039</name>
</gene>
<dbReference type="GO" id="GO:0009166">
    <property type="term" value="P:nucleotide catabolic process"/>
    <property type="evidence" value="ECO:0007669"/>
    <property type="project" value="InterPro"/>
</dbReference>
<comment type="similarity">
    <text evidence="2">Belongs to the 5'-nucleotidase family.</text>
</comment>
<dbReference type="GO" id="GO:0016787">
    <property type="term" value="F:hydrolase activity"/>
    <property type="evidence" value="ECO:0007669"/>
    <property type="project" value="UniProtKB-KW"/>
</dbReference>
<name>A0A1T4Y9T5_9BACL</name>
<feature type="domain" description="5'-Nucleotidase C-terminal" evidence="4">
    <location>
        <begin position="297"/>
        <end position="436"/>
    </location>
</feature>
<evidence type="ECO:0000313" key="5">
    <source>
        <dbReference type="EMBL" id="SKA98278.1"/>
    </source>
</evidence>
<dbReference type="PANTHER" id="PTHR11575:SF24">
    <property type="entry name" value="5'-NUCLEOTIDASE"/>
    <property type="match status" value="1"/>
</dbReference>
<keyword evidence="2" id="KW-0547">Nucleotide-binding</keyword>
<keyword evidence="6" id="KW-1185">Reference proteome</keyword>
<protein>
    <submittedName>
        <fullName evidence="5">2',3'-cyclic-nucleotide 2'-phosphodiesterase/5'-or 3'-nucleotidase, 5'-nucleotidase family</fullName>
    </submittedName>
</protein>
<dbReference type="SUPFAM" id="SSF56300">
    <property type="entry name" value="Metallo-dependent phosphatases"/>
    <property type="match status" value="1"/>
</dbReference>
<dbReference type="GO" id="GO:0000166">
    <property type="term" value="F:nucleotide binding"/>
    <property type="evidence" value="ECO:0007669"/>
    <property type="project" value="UniProtKB-KW"/>
</dbReference>
<dbReference type="AlphaFoldDB" id="A0A1T4Y9T5"/>
<evidence type="ECO:0000256" key="2">
    <source>
        <dbReference type="RuleBase" id="RU362119"/>
    </source>
</evidence>
<dbReference type="InterPro" id="IPR008334">
    <property type="entry name" value="5'-Nucleotdase_C"/>
</dbReference>
<evidence type="ECO:0000259" key="4">
    <source>
        <dbReference type="Pfam" id="PF02872"/>
    </source>
</evidence>
<keyword evidence="2" id="KW-0378">Hydrolase</keyword>
<dbReference type="EMBL" id="FUYJ01000003">
    <property type="protein sequence ID" value="SKA98278.1"/>
    <property type="molecule type" value="Genomic_DNA"/>
</dbReference>